<dbReference type="PANTHER" id="PTHR13318">
    <property type="entry name" value="PARTNER OF PAIRED, ISOFORM B-RELATED"/>
    <property type="match status" value="1"/>
</dbReference>
<dbReference type="Proteomes" id="UP001479436">
    <property type="component" value="Unassembled WGS sequence"/>
</dbReference>
<dbReference type="EMBL" id="JASJQH010007400">
    <property type="protein sequence ID" value="KAK9709564.1"/>
    <property type="molecule type" value="Genomic_DNA"/>
</dbReference>
<keyword evidence="2" id="KW-1185">Reference proteome</keyword>
<dbReference type="SUPFAM" id="SSF52047">
    <property type="entry name" value="RNI-like"/>
    <property type="match status" value="1"/>
</dbReference>
<evidence type="ECO:0008006" key="3">
    <source>
        <dbReference type="Google" id="ProtNLM"/>
    </source>
</evidence>
<dbReference type="InterPro" id="IPR032675">
    <property type="entry name" value="LRR_dom_sf"/>
</dbReference>
<evidence type="ECO:0000313" key="1">
    <source>
        <dbReference type="EMBL" id="KAK9709564.1"/>
    </source>
</evidence>
<dbReference type="Gene3D" id="3.80.10.10">
    <property type="entry name" value="Ribonuclease Inhibitor"/>
    <property type="match status" value="1"/>
</dbReference>
<proteinExistence type="predicted"/>
<dbReference type="PANTHER" id="PTHR13318:SF190">
    <property type="entry name" value="PARTNER OF PAIRED, ISOFORM B"/>
    <property type="match status" value="1"/>
</dbReference>
<protein>
    <recommendedName>
        <fullName evidence="3">RNI-like protein</fullName>
    </recommendedName>
</protein>
<accession>A0ABR2VXT8</accession>
<organism evidence="1 2">
    <name type="scientific">Basidiobolus ranarum</name>
    <dbReference type="NCBI Taxonomy" id="34480"/>
    <lineage>
        <taxon>Eukaryota</taxon>
        <taxon>Fungi</taxon>
        <taxon>Fungi incertae sedis</taxon>
        <taxon>Zoopagomycota</taxon>
        <taxon>Entomophthoromycotina</taxon>
        <taxon>Basidiobolomycetes</taxon>
        <taxon>Basidiobolales</taxon>
        <taxon>Basidiobolaceae</taxon>
        <taxon>Basidiobolus</taxon>
    </lineage>
</organism>
<comment type="caution">
    <text evidence="1">The sequence shown here is derived from an EMBL/GenBank/DDBJ whole genome shotgun (WGS) entry which is preliminary data.</text>
</comment>
<gene>
    <name evidence="1" type="ORF">K7432_008940</name>
</gene>
<evidence type="ECO:0000313" key="2">
    <source>
        <dbReference type="Proteomes" id="UP001479436"/>
    </source>
</evidence>
<sequence>MNSGLPIDCLPGIFRWIDDDYTTLYNASLVSRGWSLVGVSHLYRDPWSLVPHDITCDQESKLRIAMLLRTHLSCADPNVFNTEERLRISKIDAICIPPVDYLTKVYLFLQRLMVQISTISNEHTDQSKKSIATYSDSSYDEHKPLYPYLSLARAVNLVKLQESLRFVNANPNPLWCYDYTMEEALVDQKITQQLWSVFRNRNLNTIRKFVWKGIIPLEDIFLGKISLSGLRELELRWKYDPTGSPCTQDINFKTLFQSTRNLRRLRLHLDPWVEKIDDNDIADLISMQEPGSLKSLHIEGAHKPLTKTIDALLTHHQHSLRELHIVDYIPSNSGLEKIGQFSSLKSLKFHDCFNLNDREFFAILQACKNLRELHLRKLPNVSSLAVRKIIEIAGSNLRKLVISQIGVEVLDVEAVHSLVRYAKNLKHLDIQKMTFPPAEMCQFIENTPQLEYVALGEPIGNTPTSGDLIIQSVMGNCPRLKYLNASELMITGKSLKDLTEHPTLKNIALPVFVS</sequence>
<reference evidence="1 2" key="1">
    <citation type="submission" date="2023-04" db="EMBL/GenBank/DDBJ databases">
        <title>Genome of Basidiobolus ranarum AG-B5.</title>
        <authorList>
            <person name="Stajich J.E."/>
            <person name="Carter-House D."/>
            <person name="Gryganskyi A."/>
        </authorList>
    </citation>
    <scope>NUCLEOTIDE SEQUENCE [LARGE SCALE GENOMIC DNA]</scope>
    <source>
        <strain evidence="1 2">AG-B5</strain>
    </source>
</reference>
<name>A0ABR2VXT8_9FUNG</name>